<protein>
    <submittedName>
        <fullName evidence="2">Uncharacterized protein</fullName>
    </submittedName>
</protein>
<feature type="transmembrane region" description="Helical" evidence="1">
    <location>
        <begin position="224"/>
        <end position="246"/>
    </location>
</feature>
<comment type="caution">
    <text evidence="2">The sequence shown here is derived from an EMBL/GenBank/DDBJ whole genome shotgun (WGS) entry which is preliminary data.</text>
</comment>
<sequence>MSLINDINNLEAKSNGENTSGRGIVENYLKNNLDILSCITNDNIYLWNRELVSLLKFTYHKLHLLTLNIQVDIYWKLQVAAEPVRRYVERPNRFHPTPRRFVYVIQRARDTVQIQEHRGQHAGRARRLHMLQTKEEVLDIVEDDPSTSTKKLHVSYLIKSLFEKMSNNHSIPYVQPLHGSKLRYRCLYGAHVLLFVVAVVALTASVVLIAYWIGLPYWWNRNSYMCVILIIIGHWLLMNICFHYYMAVVIPAGYPPQKV</sequence>
<name>A0ABQ9JF46_9CUCU</name>
<keyword evidence="3" id="KW-1185">Reference proteome</keyword>
<feature type="transmembrane region" description="Helical" evidence="1">
    <location>
        <begin position="188"/>
        <end position="212"/>
    </location>
</feature>
<evidence type="ECO:0000313" key="2">
    <source>
        <dbReference type="EMBL" id="KAJ8976556.1"/>
    </source>
</evidence>
<proteinExistence type="predicted"/>
<dbReference type="PANTHER" id="PTHR12246">
    <property type="entry name" value="PALMITOYLTRANSFERASE ZDHHC16"/>
    <property type="match status" value="1"/>
</dbReference>
<evidence type="ECO:0000313" key="3">
    <source>
        <dbReference type="Proteomes" id="UP001162164"/>
    </source>
</evidence>
<keyword evidence="1" id="KW-1133">Transmembrane helix</keyword>
<dbReference type="EMBL" id="JAPWTJ010000655">
    <property type="protein sequence ID" value="KAJ8976556.1"/>
    <property type="molecule type" value="Genomic_DNA"/>
</dbReference>
<reference evidence="2" key="1">
    <citation type="journal article" date="2023" name="Insect Mol. Biol.">
        <title>Genome sequencing provides insights into the evolution of gene families encoding plant cell wall-degrading enzymes in longhorned beetles.</title>
        <authorList>
            <person name="Shin N.R."/>
            <person name="Okamura Y."/>
            <person name="Kirsch R."/>
            <person name="Pauchet Y."/>
        </authorList>
    </citation>
    <scope>NUCLEOTIDE SEQUENCE</scope>
    <source>
        <strain evidence="2">MMC_N1</strain>
    </source>
</reference>
<dbReference type="Proteomes" id="UP001162164">
    <property type="component" value="Unassembled WGS sequence"/>
</dbReference>
<dbReference type="InterPro" id="IPR039859">
    <property type="entry name" value="PFA4/ZDH16/20/ERF2-like"/>
</dbReference>
<evidence type="ECO:0000256" key="1">
    <source>
        <dbReference type="SAM" id="Phobius"/>
    </source>
</evidence>
<gene>
    <name evidence="2" type="ORF">NQ317_014209</name>
</gene>
<keyword evidence="1" id="KW-0472">Membrane</keyword>
<accession>A0ABQ9JF46</accession>
<keyword evidence="1" id="KW-0812">Transmembrane</keyword>
<organism evidence="2 3">
    <name type="scientific">Molorchus minor</name>
    <dbReference type="NCBI Taxonomy" id="1323400"/>
    <lineage>
        <taxon>Eukaryota</taxon>
        <taxon>Metazoa</taxon>
        <taxon>Ecdysozoa</taxon>
        <taxon>Arthropoda</taxon>
        <taxon>Hexapoda</taxon>
        <taxon>Insecta</taxon>
        <taxon>Pterygota</taxon>
        <taxon>Neoptera</taxon>
        <taxon>Endopterygota</taxon>
        <taxon>Coleoptera</taxon>
        <taxon>Polyphaga</taxon>
        <taxon>Cucujiformia</taxon>
        <taxon>Chrysomeloidea</taxon>
        <taxon>Cerambycidae</taxon>
        <taxon>Lamiinae</taxon>
        <taxon>Monochamini</taxon>
        <taxon>Molorchus</taxon>
    </lineage>
</organism>